<dbReference type="InterPro" id="IPR026444">
    <property type="entry name" value="Secre_tail"/>
</dbReference>
<feature type="chain" id="PRO_5026298685" evidence="2">
    <location>
        <begin position="20"/>
        <end position="297"/>
    </location>
</feature>
<dbReference type="KEGG" id="mgel:G5B37_02660"/>
<keyword evidence="1 2" id="KW-0732">Signal</keyword>
<dbReference type="RefSeq" id="WP_164678504.1">
    <property type="nucleotide sequence ID" value="NZ_CP049057.1"/>
</dbReference>
<sequence>MKTKVISIVVFLSCLSTLAQEYVPMLDTYNEWKLTTCNFGCLTDTYFTDGDTIVDGKSYKILDGYHYISRGFLLREDIDAKQVFIKMYLPSGVEDYLLYDFSLEEGDTFVMNNPITPFPTNGGPFNLDSIRSRVLADNNAYRHFYFSPTPGNTSSTENAIWIEGVGSLSIINAPGGHPDINNVGHLSCSFKNGVSVYQNLDSITKCKPDIVLSVYDVANSLAELIFYKNGSNAYLENSSDIKYTEVFSVSGEKVLEMANVTKAATLVLDTSSLTQGLYLLQVSNYKGQVRTFKFVVD</sequence>
<reference evidence="3 4" key="1">
    <citation type="submission" date="2020-02" db="EMBL/GenBank/DDBJ databases">
        <title>Complete genome sequence of Flavobacteriaceae bacterium.</title>
        <authorList>
            <person name="Kim S.-J."/>
            <person name="Kim Y.-S."/>
            <person name="Kim K.-H."/>
        </authorList>
    </citation>
    <scope>NUCLEOTIDE SEQUENCE [LARGE SCALE GENOMIC DNA]</scope>
    <source>
        <strain evidence="3 4">RR4-40</strain>
    </source>
</reference>
<dbReference type="AlphaFoldDB" id="A0A6G6GIZ8"/>
<accession>A0A6G6GIZ8</accession>
<dbReference type="NCBIfam" id="TIGR04183">
    <property type="entry name" value="Por_Secre_tail"/>
    <property type="match status" value="1"/>
</dbReference>
<evidence type="ECO:0000313" key="3">
    <source>
        <dbReference type="EMBL" id="QIE58497.1"/>
    </source>
</evidence>
<evidence type="ECO:0000256" key="1">
    <source>
        <dbReference type="ARBA" id="ARBA00022729"/>
    </source>
</evidence>
<feature type="signal peptide" evidence="2">
    <location>
        <begin position="1"/>
        <end position="19"/>
    </location>
</feature>
<organism evidence="3 4">
    <name type="scientific">Rasiella rasia</name>
    <dbReference type="NCBI Taxonomy" id="2744027"/>
    <lineage>
        <taxon>Bacteria</taxon>
        <taxon>Pseudomonadati</taxon>
        <taxon>Bacteroidota</taxon>
        <taxon>Flavobacteriia</taxon>
        <taxon>Flavobacteriales</taxon>
        <taxon>Flavobacteriaceae</taxon>
        <taxon>Rasiella</taxon>
    </lineage>
</organism>
<dbReference type="Proteomes" id="UP000505306">
    <property type="component" value="Chromosome"/>
</dbReference>
<evidence type="ECO:0000256" key="2">
    <source>
        <dbReference type="SAM" id="SignalP"/>
    </source>
</evidence>
<name>A0A6G6GIZ8_9FLAO</name>
<proteinExistence type="predicted"/>
<dbReference type="EMBL" id="CP049057">
    <property type="protein sequence ID" value="QIE58497.1"/>
    <property type="molecule type" value="Genomic_DNA"/>
</dbReference>
<gene>
    <name evidence="3" type="ORF">G5B37_02660</name>
</gene>
<protein>
    <submittedName>
        <fullName evidence="3">T9SS type A sorting domain-containing protein</fullName>
    </submittedName>
</protein>
<keyword evidence="4" id="KW-1185">Reference proteome</keyword>
<evidence type="ECO:0000313" key="4">
    <source>
        <dbReference type="Proteomes" id="UP000505306"/>
    </source>
</evidence>